<keyword evidence="2" id="KW-1185">Reference proteome</keyword>
<gene>
    <name evidence="1" type="ORF">P5G65_17235</name>
</gene>
<sequence length="157" mass="18089">MLSLEEKLAIVESFPELHRKDVSLGRINFHYEESSYDKKIVVYHLHPNGNGFVYAEYVKGYATDNKGLINIRDFSAEELRDIIRKSIQSLTSAAAIQDQPESDSSQEELWTDEEGHALAVTFEEDLWYVYAGSNLDCAFETYEEVEEYMAEEGFIKQ</sequence>
<protein>
    <submittedName>
        <fullName evidence="1">Uncharacterized protein</fullName>
    </submittedName>
</protein>
<reference evidence="1 2" key="1">
    <citation type="submission" date="2023-03" db="EMBL/GenBank/DDBJ databases">
        <title>Bacillus Genome Sequencing.</title>
        <authorList>
            <person name="Dunlap C."/>
        </authorList>
    </citation>
    <scope>NUCLEOTIDE SEQUENCE [LARGE SCALE GENOMIC DNA]</scope>
    <source>
        <strain evidence="1 2">NRS-1351</strain>
    </source>
</reference>
<evidence type="ECO:0000313" key="2">
    <source>
        <dbReference type="Proteomes" id="UP001355653"/>
    </source>
</evidence>
<organism evidence="1 2">
    <name type="scientific">Paenibacillus chondroitinus</name>
    <dbReference type="NCBI Taxonomy" id="59842"/>
    <lineage>
        <taxon>Bacteria</taxon>
        <taxon>Bacillati</taxon>
        <taxon>Bacillota</taxon>
        <taxon>Bacilli</taxon>
        <taxon>Bacillales</taxon>
        <taxon>Paenibacillaceae</taxon>
        <taxon>Paenibacillus</taxon>
    </lineage>
</organism>
<evidence type="ECO:0000313" key="1">
    <source>
        <dbReference type="EMBL" id="MEB4795649.1"/>
    </source>
</evidence>
<dbReference type="EMBL" id="JAROBY010000027">
    <property type="protein sequence ID" value="MEB4795649.1"/>
    <property type="molecule type" value="Genomic_DNA"/>
</dbReference>
<dbReference type="Proteomes" id="UP001355653">
    <property type="component" value="Unassembled WGS sequence"/>
</dbReference>
<comment type="caution">
    <text evidence="1">The sequence shown here is derived from an EMBL/GenBank/DDBJ whole genome shotgun (WGS) entry which is preliminary data.</text>
</comment>
<name>A0ABU6DD39_9BACL</name>
<proteinExistence type="predicted"/>
<accession>A0ABU6DD39</accession>
<dbReference type="RefSeq" id="WP_127456064.1">
    <property type="nucleotide sequence ID" value="NZ_JAROBY010000027.1"/>
</dbReference>